<dbReference type="PANTHER" id="PTHR31150">
    <property type="entry name" value="EXPRESSED PROTEIN"/>
    <property type="match status" value="1"/>
</dbReference>
<evidence type="ECO:0000313" key="4">
    <source>
        <dbReference type="EMBL" id="MPA42158.1"/>
    </source>
</evidence>
<dbReference type="PROSITE" id="PS50089">
    <property type="entry name" value="ZF_RING_2"/>
    <property type="match status" value="1"/>
</dbReference>
<sequence length="232" mass="25930">MGKRKRRTDQNKTPPPSDRMPYSSRMDSLSKEKCSHSVDSSALNPLSSIMDVMDSSVELPHTHHSLGHKHHNLSRALLLRHPRHYYGRQYSRRNSVNNADASTSHGKGISLRDEKLSFKLTSLCNSDSGRHTENKEKAYCKPERIRSSSLAMDAVSADVVKMVCGICQKLLKRKPYILGNTLSSSDLSVVAVLVCGHVHHADCLEQRTCHEDRQDPPCPLCAGLLSHNHDDT</sequence>
<proteinExistence type="predicted"/>
<feature type="domain" description="RING-type" evidence="3">
    <location>
        <begin position="164"/>
        <end position="221"/>
    </location>
</feature>
<organism evidence="4">
    <name type="scientific">Davidia involucrata</name>
    <name type="common">Dove tree</name>
    <dbReference type="NCBI Taxonomy" id="16924"/>
    <lineage>
        <taxon>Eukaryota</taxon>
        <taxon>Viridiplantae</taxon>
        <taxon>Streptophyta</taxon>
        <taxon>Embryophyta</taxon>
        <taxon>Tracheophyta</taxon>
        <taxon>Spermatophyta</taxon>
        <taxon>Magnoliopsida</taxon>
        <taxon>eudicotyledons</taxon>
        <taxon>Gunneridae</taxon>
        <taxon>Pentapetalae</taxon>
        <taxon>asterids</taxon>
        <taxon>Cornales</taxon>
        <taxon>Nyssaceae</taxon>
        <taxon>Davidia</taxon>
    </lineage>
</organism>
<keyword evidence="1" id="KW-0479">Metal-binding</keyword>
<accession>A0A5B6ZEM9</accession>
<dbReference type="SUPFAM" id="SSF57850">
    <property type="entry name" value="RING/U-box"/>
    <property type="match status" value="1"/>
</dbReference>
<protein>
    <recommendedName>
        <fullName evidence="3">RING-type domain-containing protein</fullName>
    </recommendedName>
</protein>
<evidence type="ECO:0000259" key="3">
    <source>
        <dbReference type="PROSITE" id="PS50089"/>
    </source>
</evidence>
<dbReference type="EMBL" id="GHES01011599">
    <property type="protein sequence ID" value="MPA42158.1"/>
    <property type="molecule type" value="Transcribed_RNA"/>
</dbReference>
<evidence type="ECO:0000256" key="2">
    <source>
        <dbReference type="SAM" id="MobiDB-lite"/>
    </source>
</evidence>
<dbReference type="GO" id="GO:0008270">
    <property type="term" value="F:zinc ion binding"/>
    <property type="evidence" value="ECO:0007669"/>
    <property type="project" value="UniProtKB-KW"/>
</dbReference>
<keyword evidence="1" id="KW-0862">Zinc</keyword>
<dbReference type="InterPro" id="IPR013083">
    <property type="entry name" value="Znf_RING/FYVE/PHD"/>
</dbReference>
<feature type="region of interest" description="Disordered" evidence="2">
    <location>
        <begin position="1"/>
        <end position="42"/>
    </location>
</feature>
<reference evidence="4" key="1">
    <citation type="submission" date="2019-08" db="EMBL/GenBank/DDBJ databases">
        <title>Reference gene set and small RNA set construction with multiple tissues from Davidia involucrata Baill.</title>
        <authorList>
            <person name="Yang H."/>
            <person name="Zhou C."/>
            <person name="Li G."/>
            <person name="Wang J."/>
            <person name="Gao P."/>
            <person name="Wang M."/>
            <person name="Wang R."/>
            <person name="Zhao Y."/>
        </authorList>
    </citation>
    <scope>NUCLEOTIDE SEQUENCE</scope>
    <source>
        <tissue evidence="4">Mixed with DoveR01_LX</tissue>
    </source>
</reference>
<keyword evidence="1" id="KW-0863">Zinc-finger</keyword>
<dbReference type="AlphaFoldDB" id="A0A5B6ZEM9"/>
<dbReference type="InterPro" id="IPR001841">
    <property type="entry name" value="Znf_RING"/>
</dbReference>
<evidence type="ECO:0000256" key="1">
    <source>
        <dbReference type="PROSITE-ProRule" id="PRU00175"/>
    </source>
</evidence>
<dbReference type="PANTHER" id="PTHR31150:SF6">
    <property type="entry name" value="ZINC ION BINDING PROTEIN"/>
    <property type="match status" value="1"/>
</dbReference>
<dbReference type="CDD" id="cd16448">
    <property type="entry name" value="RING-H2"/>
    <property type="match status" value="1"/>
</dbReference>
<gene>
    <name evidence="4" type="ORF">Din_011599</name>
</gene>
<name>A0A5B6ZEM9_DAVIN</name>
<dbReference type="Gene3D" id="3.30.40.10">
    <property type="entry name" value="Zinc/RING finger domain, C3HC4 (zinc finger)"/>
    <property type="match status" value="1"/>
</dbReference>